<protein>
    <submittedName>
        <fullName evidence="1">Uncharacterized protein</fullName>
    </submittedName>
</protein>
<name>A0ACB8SVE9_9AGAM</name>
<evidence type="ECO:0000313" key="1">
    <source>
        <dbReference type="EMBL" id="KAI0059676.1"/>
    </source>
</evidence>
<sequence length="99" mass="10817">MLEAGRLLNAIKDRRPLGLRTSQHRTLGAFCAFFLHALRLMCPLIWAQAPAIHISRWSVQALSWHALLPDIRCLSLQSRDGARAGASSTITLLVTAAGS</sequence>
<reference evidence="1" key="2">
    <citation type="journal article" date="2022" name="New Phytol.">
        <title>Evolutionary transition to the ectomycorrhizal habit in the genomes of a hyperdiverse lineage of mushroom-forming fungi.</title>
        <authorList>
            <person name="Looney B."/>
            <person name="Miyauchi S."/>
            <person name="Morin E."/>
            <person name="Drula E."/>
            <person name="Courty P.E."/>
            <person name="Kohler A."/>
            <person name="Kuo A."/>
            <person name="LaButti K."/>
            <person name="Pangilinan J."/>
            <person name="Lipzen A."/>
            <person name="Riley R."/>
            <person name="Andreopoulos W."/>
            <person name="He G."/>
            <person name="Johnson J."/>
            <person name="Nolan M."/>
            <person name="Tritt A."/>
            <person name="Barry K.W."/>
            <person name="Grigoriev I.V."/>
            <person name="Nagy L.G."/>
            <person name="Hibbett D."/>
            <person name="Henrissat B."/>
            <person name="Matheny P.B."/>
            <person name="Labbe J."/>
            <person name="Martin F.M."/>
        </authorList>
    </citation>
    <scope>NUCLEOTIDE SEQUENCE</scope>
    <source>
        <strain evidence="1">HHB10654</strain>
    </source>
</reference>
<keyword evidence="2" id="KW-1185">Reference proteome</keyword>
<evidence type="ECO:0000313" key="2">
    <source>
        <dbReference type="Proteomes" id="UP000814140"/>
    </source>
</evidence>
<proteinExistence type="predicted"/>
<organism evidence="1 2">
    <name type="scientific">Artomyces pyxidatus</name>
    <dbReference type="NCBI Taxonomy" id="48021"/>
    <lineage>
        <taxon>Eukaryota</taxon>
        <taxon>Fungi</taxon>
        <taxon>Dikarya</taxon>
        <taxon>Basidiomycota</taxon>
        <taxon>Agaricomycotina</taxon>
        <taxon>Agaricomycetes</taxon>
        <taxon>Russulales</taxon>
        <taxon>Auriscalpiaceae</taxon>
        <taxon>Artomyces</taxon>
    </lineage>
</organism>
<accession>A0ACB8SVE9</accession>
<gene>
    <name evidence="1" type="ORF">BV25DRAFT_1041393</name>
</gene>
<dbReference type="EMBL" id="MU277224">
    <property type="protein sequence ID" value="KAI0059676.1"/>
    <property type="molecule type" value="Genomic_DNA"/>
</dbReference>
<comment type="caution">
    <text evidence="1">The sequence shown here is derived from an EMBL/GenBank/DDBJ whole genome shotgun (WGS) entry which is preliminary data.</text>
</comment>
<reference evidence="1" key="1">
    <citation type="submission" date="2021-03" db="EMBL/GenBank/DDBJ databases">
        <authorList>
            <consortium name="DOE Joint Genome Institute"/>
            <person name="Ahrendt S."/>
            <person name="Looney B.P."/>
            <person name="Miyauchi S."/>
            <person name="Morin E."/>
            <person name="Drula E."/>
            <person name="Courty P.E."/>
            <person name="Chicoki N."/>
            <person name="Fauchery L."/>
            <person name="Kohler A."/>
            <person name="Kuo A."/>
            <person name="Labutti K."/>
            <person name="Pangilinan J."/>
            <person name="Lipzen A."/>
            <person name="Riley R."/>
            <person name="Andreopoulos W."/>
            <person name="He G."/>
            <person name="Johnson J."/>
            <person name="Barry K.W."/>
            <person name="Grigoriev I.V."/>
            <person name="Nagy L."/>
            <person name="Hibbett D."/>
            <person name="Henrissat B."/>
            <person name="Matheny P.B."/>
            <person name="Labbe J."/>
            <person name="Martin F."/>
        </authorList>
    </citation>
    <scope>NUCLEOTIDE SEQUENCE</scope>
    <source>
        <strain evidence="1">HHB10654</strain>
    </source>
</reference>
<dbReference type="Proteomes" id="UP000814140">
    <property type="component" value="Unassembled WGS sequence"/>
</dbReference>